<reference evidence="3" key="1">
    <citation type="submission" date="2016-06" db="UniProtKB">
        <authorList>
            <consortium name="WormBaseParasite"/>
        </authorList>
    </citation>
    <scope>IDENTIFICATION</scope>
</reference>
<dbReference type="AlphaFoldDB" id="A0A183I5U7"/>
<dbReference type="WBParaSite" id="OFLC_0001512001-mRNA-1">
    <property type="protein sequence ID" value="OFLC_0001512001-mRNA-1"/>
    <property type="gene ID" value="OFLC_0001512001"/>
</dbReference>
<organism evidence="3">
    <name type="scientific">Onchocerca flexuosa</name>
    <dbReference type="NCBI Taxonomy" id="387005"/>
    <lineage>
        <taxon>Eukaryota</taxon>
        <taxon>Metazoa</taxon>
        <taxon>Ecdysozoa</taxon>
        <taxon>Nematoda</taxon>
        <taxon>Chromadorea</taxon>
        <taxon>Rhabditida</taxon>
        <taxon>Spirurina</taxon>
        <taxon>Spiruromorpha</taxon>
        <taxon>Filarioidea</taxon>
        <taxon>Onchocercidae</taxon>
        <taxon>Onchocerca</taxon>
    </lineage>
</organism>
<sequence>MMLQIKLLVSETGKIVGEARSKFRGIIKLSSLLYN</sequence>
<accession>A0A183I5U7</accession>
<gene>
    <name evidence="1" type="ORF">OFLC_LOCUS15109</name>
</gene>
<dbReference type="EMBL" id="UZAJ01041624">
    <property type="protein sequence ID" value="VDP20426.1"/>
    <property type="molecule type" value="Genomic_DNA"/>
</dbReference>
<name>A0A183I5U7_9BILA</name>
<reference evidence="1 2" key="2">
    <citation type="submission" date="2018-11" db="EMBL/GenBank/DDBJ databases">
        <authorList>
            <consortium name="Pathogen Informatics"/>
        </authorList>
    </citation>
    <scope>NUCLEOTIDE SEQUENCE [LARGE SCALE GENOMIC DNA]</scope>
</reference>
<dbReference type="Proteomes" id="UP000267606">
    <property type="component" value="Unassembled WGS sequence"/>
</dbReference>
<keyword evidence="2" id="KW-1185">Reference proteome</keyword>
<evidence type="ECO:0000313" key="3">
    <source>
        <dbReference type="WBParaSite" id="OFLC_0001512001-mRNA-1"/>
    </source>
</evidence>
<protein>
    <submittedName>
        <fullName evidence="3">Transposase</fullName>
    </submittedName>
</protein>
<evidence type="ECO:0000313" key="1">
    <source>
        <dbReference type="EMBL" id="VDP20426.1"/>
    </source>
</evidence>
<evidence type="ECO:0000313" key="2">
    <source>
        <dbReference type="Proteomes" id="UP000267606"/>
    </source>
</evidence>
<proteinExistence type="predicted"/>